<evidence type="ECO:0000313" key="2">
    <source>
        <dbReference type="Proteomes" id="UP000284178"/>
    </source>
</evidence>
<dbReference type="AlphaFoldDB" id="A0A412G6I3"/>
<accession>A0A412G6I3</accession>
<dbReference type="Proteomes" id="UP000284178">
    <property type="component" value="Unassembled WGS sequence"/>
</dbReference>
<comment type="caution">
    <text evidence="1">The sequence shown here is derived from an EMBL/GenBank/DDBJ whole genome shotgun (WGS) entry which is preliminary data.</text>
</comment>
<dbReference type="EMBL" id="QRUP01000001">
    <property type="protein sequence ID" value="RGR76898.1"/>
    <property type="molecule type" value="Genomic_DNA"/>
</dbReference>
<evidence type="ECO:0000313" key="1">
    <source>
        <dbReference type="EMBL" id="RGR76898.1"/>
    </source>
</evidence>
<sequence length="140" mass="15599">MPIKNYTTTIKASKTIGEIQEILASRGARQIMIDYQDGRANRVCFTIDTPIGLQAVVLPVQPDRVLAVLKRDGVKADYTRAENVAWRIAKDWLVDQLAILDTEMVTIDQVLLPYFVDRSGRSVYELYGSGQLMIAGGDLP</sequence>
<keyword evidence="2" id="KW-1185">Reference proteome</keyword>
<proteinExistence type="predicted"/>
<reference evidence="1 2" key="1">
    <citation type="submission" date="2018-08" db="EMBL/GenBank/DDBJ databases">
        <title>A genome reference for cultivated species of the human gut microbiota.</title>
        <authorList>
            <person name="Zou Y."/>
            <person name="Xue W."/>
            <person name="Luo G."/>
        </authorList>
    </citation>
    <scope>NUCLEOTIDE SEQUENCE [LARGE SCALE GENOMIC DNA]</scope>
    <source>
        <strain evidence="1 2">AF24-29</strain>
    </source>
</reference>
<gene>
    <name evidence="1" type="ORF">DWY25_00980</name>
</gene>
<dbReference type="RefSeq" id="WP_117892567.1">
    <property type="nucleotide sequence ID" value="NZ_CABJCV010000001.1"/>
</dbReference>
<dbReference type="GeneID" id="83013984"/>
<protein>
    <submittedName>
        <fullName evidence="1">Uncharacterized protein</fullName>
    </submittedName>
</protein>
<name>A0A412G6I3_9FIRM</name>
<organism evidence="1 2">
    <name type="scientific">Holdemania filiformis</name>
    <dbReference type="NCBI Taxonomy" id="61171"/>
    <lineage>
        <taxon>Bacteria</taxon>
        <taxon>Bacillati</taxon>
        <taxon>Bacillota</taxon>
        <taxon>Erysipelotrichia</taxon>
        <taxon>Erysipelotrichales</taxon>
        <taxon>Erysipelotrichaceae</taxon>
        <taxon>Holdemania</taxon>
    </lineage>
</organism>